<keyword evidence="7" id="KW-1185">Reference proteome</keyword>
<reference evidence="6 7" key="1">
    <citation type="submission" date="2019-03" db="EMBL/GenBank/DDBJ databases">
        <title>Flavobacterium TSA-D2 sp. nov., isolated from arctic soil.</title>
        <authorList>
            <person name="Chaudhary D.K."/>
        </authorList>
    </citation>
    <scope>NUCLEOTIDE SEQUENCE [LARGE SCALE GENOMIC DNA]</scope>
    <source>
        <strain evidence="6 7">TSA-D2</strain>
    </source>
</reference>
<evidence type="ECO:0000313" key="6">
    <source>
        <dbReference type="EMBL" id="TDE04593.1"/>
    </source>
</evidence>
<feature type="transmembrane region" description="Helical" evidence="4">
    <location>
        <begin position="187"/>
        <end position="212"/>
    </location>
</feature>
<dbReference type="EMBL" id="SMFO01000004">
    <property type="protein sequence ID" value="TDE04593.1"/>
    <property type="molecule type" value="Genomic_DNA"/>
</dbReference>
<dbReference type="GO" id="GO:0016757">
    <property type="term" value="F:glycosyltransferase activity"/>
    <property type="evidence" value="ECO:0007669"/>
    <property type="project" value="UniProtKB-KW"/>
</dbReference>
<dbReference type="PANTHER" id="PTHR43179">
    <property type="entry name" value="RHAMNOSYLTRANSFERASE WBBL"/>
    <property type="match status" value="1"/>
</dbReference>
<dbReference type="Proteomes" id="UP000294597">
    <property type="component" value="Unassembled WGS sequence"/>
</dbReference>
<sequence>MIVVYHLNSKITAVETAGSQTIEFDFKGSIAEGLHVLAQQFPDEVLVWCNTALKEQLNCELIPSLLHHHKLILSFSVSAFNFLERKIGYIDESLFINVNKKVTYPTWQMSSDIGVVHAAVVNAMQGIIVRGGNFDYYLNSFAKLGVQAGLLCYSEPRLLKQLPTVAPHLTSSYTLFRFVRQHYKTRWIFLLLLNLIIYENKFPLVPMVYSLFYKNRNNKKINLDAVTVKSSRIVLDKGTVDVIIPTIGRKKYLYDVLCDLRSQTNLPKNVIIVEQNTILDSVSELDYLHKEEWPFTVKHIFTHLPGACNARNIALKVIESEWIFLADDDIRVSQNFIQKAFENITKLGANSVSLSCLQKEDNQTFKTILQWGSFGSGCSIVKTESIKNCRFNIGYEFGYGEDSDFGMQLRNQGCDVLYLPAPEILHLKAPIGGFRTKPVLEWHDDKVQPKPSPTVMLYQISNNTIEQIRGYKTTLFFKYYTHQKITNPYHYFVHFRKQWNRSVFWANQLKTR</sequence>
<evidence type="ECO:0000256" key="3">
    <source>
        <dbReference type="ARBA" id="ARBA00022679"/>
    </source>
</evidence>
<dbReference type="PANTHER" id="PTHR43179:SF12">
    <property type="entry name" value="GALACTOFURANOSYLTRANSFERASE GLFT2"/>
    <property type="match status" value="1"/>
</dbReference>
<keyword evidence="3 6" id="KW-0808">Transferase</keyword>
<feature type="domain" description="Glycosyltransferase 2-like" evidence="5">
    <location>
        <begin position="242"/>
        <end position="370"/>
    </location>
</feature>
<keyword evidence="4" id="KW-1133">Transmembrane helix</keyword>
<dbReference type="SUPFAM" id="SSF53448">
    <property type="entry name" value="Nucleotide-diphospho-sugar transferases"/>
    <property type="match status" value="1"/>
</dbReference>
<dbReference type="Pfam" id="PF00535">
    <property type="entry name" value="Glycos_transf_2"/>
    <property type="match status" value="1"/>
</dbReference>
<keyword evidence="4" id="KW-0472">Membrane</keyword>
<organism evidence="6 7">
    <name type="scientific">Flavobacterium hiemivividum</name>
    <dbReference type="NCBI Taxonomy" id="2541734"/>
    <lineage>
        <taxon>Bacteria</taxon>
        <taxon>Pseudomonadati</taxon>
        <taxon>Bacteroidota</taxon>
        <taxon>Flavobacteriia</taxon>
        <taxon>Flavobacteriales</taxon>
        <taxon>Flavobacteriaceae</taxon>
        <taxon>Flavobacterium</taxon>
    </lineage>
</organism>
<accession>A0A4R5D330</accession>
<gene>
    <name evidence="6" type="ORF">E0F98_08055</name>
</gene>
<comment type="caution">
    <text evidence="6">The sequence shown here is derived from an EMBL/GenBank/DDBJ whole genome shotgun (WGS) entry which is preliminary data.</text>
</comment>
<evidence type="ECO:0000259" key="5">
    <source>
        <dbReference type="Pfam" id="PF00535"/>
    </source>
</evidence>
<evidence type="ECO:0000313" key="7">
    <source>
        <dbReference type="Proteomes" id="UP000294597"/>
    </source>
</evidence>
<keyword evidence="4" id="KW-0812">Transmembrane</keyword>
<evidence type="ECO:0000256" key="1">
    <source>
        <dbReference type="ARBA" id="ARBA00006739"/>
    </source>
</evidence>
<dbReference type="AlphaFoldDB" id="A0A4R5D330"/>
<comment type="similarity">
    <text evidence="1">Belongs to the glycosyltransferase 2 family.</text>
</comment>
<name>A0A4R5D330_9FLAO</name>
<dbReference type="InterPro" id="IPR001173">
    <property type="entry name" value="Glyco_trans_2-like"/>
</dbReference>
<dbReference type="Gene3D" id="3.90.550.10">
    <property type="entry name" value="Spore Coat Polysaccharide Biosynthesis Protein SpsA, Chain A"/>
    <property type="match status" value="1"/>
</dbReference>
<keyword evidence="2" id="KW-0328">Glycosyltransferase</keyword>
<evidence type="ECO:0000256" key="4">
    <source>
        <dbReference type="SAM" id="Phobius"/>
    </source>
</evidence>
<dbReference type="InterPro" id="IPR029044">
    <property type="entry name" value="Nucleotide-diphossugar_trans"/>
</dbReference>
<evidence type="ECO:0000256" key="2">
    <source>
        <dbReference type="ARBA" id="ARBA00022676"/>
    </source>
</evidence>
<protein>
    <submittedName>
        <fullName evidence="6">Glycosyltransferase family 2 protein</fullName>
    </submittedName>
</protein>
<proteinExistence type="inferred from homology"/>
<dbReference type="CDD" id="cd00761">
    <property type="entry name" value="Glyco_tranf_GTA_type"/>
    <property type="match status" value="1"/>
</dbReference>